<dbReference type="SUPFAM" id="SSF50249">
    <property type="entry name" value="Nucleic acid-binding proteins"/>
    <property type="match status" value="1"/>
</dbReference>
<dbReference type="GO" id="GO:0071897">
    <property type="term" value="P:DNA biosynthetic process"/>
    <property type="evidence" value="ECO:0007669"/>
    <property type="project" value="InterPro"/>
</dbReference>
<dbReference type="InterPro" id="IPR016059">
    <property type="entry name" value="DNA_ligase_ATP-dep_CS"/>
</dbReference>
<sequence>MHATWAQTAQCFEALSRISARKEIIKQLAEYYATLDQEELIYAVYLSIARVSSESNGVEMNIGENILLKALSTFSSSSVDALRKKMKESGDISTIVTVSSRPRLFFAKKKTLSLAGVFVALKEISELTGKESTLRKTQRIAEILTQCTANEEVKYIIRIIDGKMKIGLSTQTVLCSLALAFRKKFPDGAIPKENCAEKEKEGSSAETAARTVIIGAVDKEGQIEWSEEENKVMDDIKEAYSQLPSFDKIIRYVFSHGLSAVSTTSLIRPGYPLRPMLAIPEKDPETVAARFKGEYLVEHKYDGERVQAHFFDGKVELFSRGLENTTERFNQLTEPLMKANKTGVPFILDAEVVAYCRKTKKILSFQTLSNRKRKITESNADREESDIALFIFDLLFLENSLNKLPIQERKRILKESFSEAPGEIFIAESYKFTEHNTERLNAIFADALAGGCEGIMVKSADAESTYEPSKRSQKWIKLKSDYITGLFETLDLLVIGGYTGKGKRTGVYGGFLLGCMNEDGTVQTITKIGTGFSEAVLEELSKEMQEHTISIPQTEITPGSAPDVWFKPVAVWEVAAAGFSVSPQYTAGMGAIDLPDGKGISLRFPRFIRARKDKTPETSTSSEQIMDMFRASQQ</sequence>
<dbReference type="RefSeq" id="XP_052905100.1">
    <property type="nucleotide sequence ID" value="XM_053048340.1"/>
</dbReference>
<evidence type="ECO:0000256" key="14">
    <source>
        <dbReference type="SAM" id="MobiDB-lite"/>
    </source>
</evidence>
<dbReference type="PROSITE" id="PS00333">
    <property type="entry name" value="DNA_LIGASE_A2"/>
    <property type="match status" value="1"/>
</dbReference>
<keyword evidence="4" id="KW-0235">DNA replication</keyword>
<evidence type="ECO:0000256" key="6">
    <source>
        <dbReference type="ARBA" id="ARBA00022763"/>
    </source>
</evidence>
<accession>A0A086J327</accession>
<keyword evidence="2 12" id="KW-0436">Ligase</keyword>
<dbReference type="GO" id="GO:0006310">
    <property type="term" value="P:DNA recombination"/>
    <property type="evidence" value="ECO:0007669"/>
    <property type="project" value="UniProtKB-KW"/>
</dbReference>
<evidence type="ECO:0000256" key="9">
    <source>
        <dbReference type="ARBA" id="ARBA00023204"/>
    </source>
</evidence>
<dbReference type="SUPFAM" id="SSF117018">
    <property type="entry name" value="ATP-dependent DNA ligase DNA-binding domain"/>
    <property type="match status" value="1"/>
</dbReference>
<proteinExistence type="inferred from homology"/>
<feature type="region of interest" description="Disordered" evidence="14">
    <location>
        <begin position="611"/>
        <end position="634"/>
    </location>
</feature>
<dbReference type="NCBIfam" id="TIGR00574">
    <property type="entry name" value="dnl1"/>
    <property type="match status" value="1"/>
</dbReference>
<feature type="domain" description="ATP-dependent DNA ligase family profile" evidence="15">
    <location>
        <begin position="380"/>
        <end position="517"/>
    </location>
</feature>
<comment type="caution">
    <text evidence="16">The sequence shown here is derived from an EMBL/GenBank/DDBJ whole genome shotgun (WGS) entry which is preliminary data.</text>
</comment>
<comment type="similarity">
    <text evidence="1 13">Belongs to the ATP-dependent DNA ligase family.</text>
</comment>
<gene>
    <name evidence="16" type="ORF">NESG_00696</name>
</gene>
<dbReference type="AlphaFoldDB" id="A0A086J327"/>
<dbReference type="HOGENOM" id="CLU_005138_4_1_1"/>
<keyword evidence="9 12" id="KW-0234">DNA repair</keyword>
<dbReference type="InterPro" id="IPR036599">
    <property type="entry name" value="DNA_ligase_N_sf"/>
</dbReference>
<dbReference type="InterPro" id="IPR050191">
    <property type="entry name" value="ATP-dep_DNA_ligase"/>
</dbReference>
<name>A0A086J327_NEMA1</name>
<evidence type="ECO:0000256" key="1">
    <source>
        <dbReference type="ARBA" id="ARBA00007572"/>
    </source>
</evidence>
<dbReference type="InterPro" id="IPR012340">
    <property type="entry name" value="NA-bd_OB-fold"/>
</dbReference>
<dbReference type="InterPro" id="IPR012308">
    <property type="entry name" value="DNA_ligase_ATP-dep_N"/>
</dbReference>
<dbReference type="Pfam" id="PF04679">
    <property type="entry name" value="DNA_ligase_A_C"/>
    <property type="match status" value="1"/>
</dbReference>
<evidence type="ECO:0000256" key="2">
    <source>
        <dbReference type="ARBA" id="ARBA00022598"/>
    </source>
</evidence>
<dbReference type="PROSITE" id="PS00697">
    <property type="entry name" value="DNA_LIGASE_A1"/>
    <property type="match status" value="1"/>
</dbReference>
<evidence type="ECO:0000256" key="7">
    <source>
        <dbReference type="ARBA" id="ARBA00022840"/>
    </source>
</evidence>
<dbReference type="Gene3D" id="1.10.3260.10">
    <property type="entry name" value="DNA ligase, ATP-dependent, N-terminal domain"/>
    <property type="match status" value="1"/>
</dbReference>
<evidence type="ECO:0000256" key="3">
    <source>
        <dbReference type="ARBA" id="ARBA00022618"/>
    </source>
</evidence>
<dbReference type="GO" id="GO:0006281">
    <property type="term" value="P:DNA repair"/>
    <property type="evidence" value="ECO:0007669"/>
    <property type="project" value="UniProtKB-KW"/>
</dbReference>
<dbReference type="FunFam" id="2.40.50.140:FF:000062">
    <property type="entry name" value="DNA ligase"/>
    <property type="match status" value="1"/>
</dbReference>
<dbReference type="PROSITE" id="PS50160">
    <property type="entry name" value="DNA_LIGASE_A3"/>
    <property type="match status" value="1"/>
</dbReference>
<dbReference type="SUPFAM" id="SSF56091">
    <property type="entry name" value="DNA ligase/mRNA capping enzyme, catalytic domain"/>
    <property type="match status" value="1"/>
</dbReference>
<evidence type="ECO:0000256" key="11">
    <source>
        <dbReference type="ARBA" id="ARBA00034003"/>
    </source>
</evidence>
<keyword evidence="3" id="KW-0132">Cell division</keyword>
<dbReference type="Gene3D" id="2.40.50.140">
    <property type="entry name" value="Nucleic acid-binding proteins"/>
    <property type="match status" value="1"/>
</dbReference>
<keyword evidence="17" id="KW-1185">Reference proteome</keyword>
<dbReference type="GO" id="GO:0003677">
    <property type="term" value="F:DNA binding"/>
    <property type="evidence" value="ECO:0007669"/>
    <property type="project" value="InterPro"/>
</dbReference>
<dbReference type="InterPro" id="IPR000977">
    <property type="entry name" value="DNA_ligase_ATP-dep"/>
</dbReference>
<evidence type="ECO:0000256" key="12">
    <source>
        <dbReference type="RuleBase" id="RU000617"/>
    </source>
</evidence>
<dbReference type="Gene3D" id="3.30.470.30">
    <property type="entry name" value="DNA ligase/mRNA capping enzyme"/>
    <property type="match status" value="1"/>
</dbReference>
<evidence type="ECO:0000313" key="17">
    <source>
        <dbReference type="Proteomes" id="UP000054524"/>
    </source>
</evidence>
<dbReference type="EMBL" id="AKIJ01000002">
    <property type="protein sequence ID" value="KFG26545.1"/>
    <property type="molecule type" value="Genomic_DNA"/>
</dbReference>
<dbReference type="GO" id="GO:0006273">
    <property type="term" value="P:lagging strand elongation"/>
    <property type="evidence" value="ECO:0007669"/>
    <property type="project" value="TreeGrafter"/>
</dbReference>
<evidence type="ECO:0000313" key="16">
    <source>
        <dbReference type="EMBL" id="KFG26545.1"/>
    </source>
</evidence>
<dbReference type="PANTHER" id="PTHR45674:SF4">
    <property type="entry name" value="DNA LIGASE 1"/>
    <property type="match status" value="1"/>
</dbReference>
<keyword evidence="8 12" id="KW-0233">DNA recombination</keyword>
<reference evidence="16 17" key="1">
    <citation type="journal article" date="2014" name="Genome Announc.">
        <title>Genome Sequence of the Microsporidian Species Nematocida sp1 Strain ERTm6 (ATCC PRA-372).</title>
        <authorList>
            <person name="Bakowski M.A."/>
            <person name="Priest M."/>
            <person name="Young S."/>
            <person name="Cuomo C.A."/>
            <person name="Troemel E.R."/>
        </authorList>
    </citation>
    <scope>NUCLEOTIDE SEQUENCE [LARGE SCALE GENOMIC DNA]</scope>
    <source>
        <strain evidence="16 17">ERTm6</strain>
    </source>
</reference>
<dbReference type="GO" id="GO:0051301">
    <property type="term" value="P:cell division"/>
    <property type="evidence" value="ECO:0007669"/>
    <property type="project" value="UniProtKB-KW"/>
</dbReference>
<dbReference type="Pfam" id="PF01068">
    <property type="entry name" value="DNA_ligase_A_M"/>
    <property type="match status" value="1"/>
</dbReference>
<comment type="catalytic activity">
    <reaction evidence="11 12">
        <text>ATP + (deoxyribonucleotide)n-3'-hydroxyl + 5'-phospho-(deoxyribonucleotide)m = (deoxyribonucleotide)n+m + AMP + diphosphate.</text>
        <dbReference type="EC" id="6.5.1.1"/>
    </reaction>
</comment>
<keyword evidence="7 12" id="KW-0067">ATP-binding</keyword>
<dbReference type="PANTHER" id="PTHR45674">
    <property type="entry name" value="DNA LIGASE 1/3 FAMILY MEMBER"/>
    <property type="match status" value="1"/>
</dbReference>
<dbReference type="CDD" id="cd07900">
    <property type="entry name" value="Adenylation_DNA_ligase_I_Euk"/>
    <property type="match status" value="1"/>
</dbReference>
<keyword evidence="6 12" id="KW-0227">DNA damage</keyword>
<dbReference type="InterPro" id="IPR012309">
    <property type="entry name" value="DNA_ligase_ATP-dep_C"/>
</dbReference>
<keyword evidence="5 12" id="KW-0547">Nucleotide-binding</keyword>
<dbReference type="Proteomes" id="UP000054524">
    <property type="component" value="Unassembled WGS sequence"/>
</dbReference>
<dbReference type="GO" id="GO:0005524">
    <property type="term" value="F:ATP binding"/>
    <property type="evidence" value="ECO:0007669"/>
    <property type="project" value="UniProtKB-KW"/>
</dbReference>
<evidence type="ECO:0000256" key="13">
    <source>
        <dbReference type="RuleBase" id="RU004196"/>
    </source>
</evidence>
<dbReference type="CDD" id="cd07969">
    <property type="entry name" value="OBF_DNA_ligase_I"/>
    <property type="match status" value="1"/>
</dbReference>
<evidence type="ECO:0000256" key="5">
    <source>
        <dbReference type="ARBA" id="ARBA00022741"/>
    </source>
</evidence>
<dbReference type="GO" id="GO:0003910">
    <property type="term" value="F:DNA ligase (ATP) activity"/>
    <property type="evidence" value="ECO:0007669"/>
    <property type="project" value="UniProtKB-EC"/>
</dbReference>
<evidence type="ECO:0000259" key="15">
    <source>
        <dbReference type="PROSITE" id="PS50160"/>
    </source>
</evidence>
<keyword evidence="10" id="KW-0131">Cell cycle</keyword>
<evidence type="ECO:0000256" key="10">
    <source>
        <dbReference type="ARBA" id="ARBA00023306"/>
    </source>
</evidence>
<dbReference type="EC" id="6.5.1.1" evidence="12"/>
<dbReference type="GeneID" id="77675669"/>
<protein>
    <recommendedName>
        <fullName evidence="12">DNA ligase</fullName>
        <ecNumber evidence="12">6.5.1.1</ecNumber>
    </recommendedName>
</protein>
<evidence type="ECO:0000256" key="8">
    <source>
        <dbReference type="ARBA" id="ARBA00023172"/>
    </source>
</evidence>
<dbReference type="Pfam" id="PF04675">
    <property type="entry name" value="DNA_ligase_A_N"/>
    <property type="match status" value="1"/>
</dbReference>
<dbReference type="InterPro" id="IPR012310">
    <property type="entry name" value="DNA_ligase_ATP-dep_cent"/>
</dbReference>
<evidence type="ECO:0000256" key="4">
    <source>
        <dbReference type="ARBA" id="ARBA00022705"/>
    </source>
</evidence>
<organism evidence="16 17">
    <name type="scientific">Nematocida ausubeli (strain ATCC PRA-371 / ERTm2)</name>
    <name type="common">Nematode killer fungus</name>
    <dbReference type="NCBI Taxonomy" id="1913371"/>
    <lineage>
        <taxon>Eukaryota</taxon>
        <taxon>Fungi</taxon>
        <taxon>Fungi incertae sedis</taxon>
        <taxon>Microsporidia</taxon>
        <taxon>Nematocida</taxon>
    </lineage>
</organism>